<evidence type="ECO:0000259" key="3">
    <source>
        <dbReference type="PROSITE" id="PS50006"/>
    </source>
</evidence>
<feature type="region of interest" description="Disordered" evidence="2">
    <location>
        <begin position="279"/>
        <end position="301"/>
    </location>
</feature>
<dbReference type="EMBL" id="JTLZ01000012">
    <property type="protein sequence ID" value="KHO20336.1"/>
    <property type="molecule type" value="Genomic_DNA"/>
</dbReference>
<dbReference type="PANTHER" id="PTHR23308">
    <property type="entry name" value="NUCLEAR INHIBITOR OF PROTEIN PHOSPHATASE-1"/>
    <property type="match status" value="1"/>
</dbReference>
<evidence type="ECO:0000313" key="5">
    <source>
        <dbReference type="Proteomes" id="UP000031004"/>
    </source>
</evidence>
<dbReference type="Gene3D" id="2.60.200.20">
    <property type="match status" value="1"/>
</dbReference>
<dbReference type="SMART" id="SM00240">
    <property type="entry name" value="FHA"/>
    <property type="match status" value="1"/>
</dbReference>
<dbReference type="InterPro" id="IPR000253">
    <property type="entry name" value="FHA_dom"/>
</dbReference>
<evidence type="ECO:0000256" key="2">
    <source>
        <dbReference type="SAM" id="MobiDB-lite"/>
    </source>
</evidence>
<keyword evidence="5" id="KW-1185">Reference proteome</keyword>
<dbReference type="SUPFAM" id="SSF49879">
    <property type="entry name" value="SMAD/FHA domain"/>
    <property type="match status" value="1"/>
</dbReference>
<comment type="caution">
    <text evidence="4">The sequence shown here is derived from an EMBL/GenBank/DDBJ whole genome shotgun (WGS) entry which is preliminary data.</text>
</comment>
<organism evidence="4 5">
    <name type="scientific">Mycolicibacterium setense</name>
    <dbReference type="NCBI Taxonomy" id="431269"/>
    <lineage>
        <taxon>Bacteria</taxon>
        <taxon>Bacillati</taxon>
        <taxon>Actinomycetota</taxon>
        <taxon>Actinomycetes</taxon>
        <taxon>Mycobacteriales</taxon>
        <taxon>Mycobacteriaceae</taxon>
        <taxon>Mycolicibacterium</taxon>
    </lineage>
</organism>
<name>A0ABR4YQ22_9MYCO</name>
<dbReference type="InterPro" id="IPR008984">
    <property type="entry name" value="SMAD_FHA_dom_sf"/>
</dbReference>
<accession>A0ABR4YQ22</accession>
<reference evidence="4 5" key="1">
    <citation type="submission" date="2014-11" db="EMBL/GenBank/DDBJ databases">
        <title>Mycobacterium setense Manresensis Genome.</title>
        <authorList>
            <person name="Rech G."/>
            <person name="Sumoy L."/>
        </authorList>
    </citation>
    <scope>NUCLEOTIDE SEQUENCE [LARGE SCALE GENOMIC DNA]</scope>
    <source>
        <strain evidence="4 5">Manresensis</strain>
    </source>
</reference>
<dbReference type="PROSITE" id="PS50006">
    <property type="entry name" value="FHA_DOMAIN"/>
    <property type="match status" value="1"/>
</dbReference>
<dbReference type="Pfam" id="PF00498">
    <property type="entry name" value="FHA"/>
    <property type="match status" value="1"/>
</dbReference>
<keyword evidence="1" id="KW-0597">Phosphoprotein</keyword>
<proteinExistence type="predicted"/>
<evidence type="ECO:0000313" key="4">
    <source>
        <dbReference type="EMBL" id="KHO20336.1"/>
    </source>
</evidence>
<dbReference type="Proteomes" id="UP000031004">
    <property type="component" value="Unassembled WGS sequence"/>
</dbReference>
<gene>
    <name evidence="4" type="ORF">QQ44_27810</name>
</gene>
<sequence length="301" mass="32524">MAATSSRTPDASDLVLVMDGRLTPARAGDGDFYIGREVPSADIQLDHPAISRLHARLAPGARWRIIDFESRNGIYIDGRRVREATVIDGMSVAFGAPEGPKIMFRYGTDALDNIGRLGRAVARRIADLGLSRRAVRLQANIDASTMDGLLNGRYWPDSAIRRALDNALSWPPGSLAAICDGAAPEDVTDVITPAIRHSLLLDSAALRLESIAADLVNLPAATDPGYQAQASLLQRQIQHFDSSLSAQAHHGRSEFAQLLQHIAQIYGRRLPTPEVEIPITVMGNTPPAAPQAPLRSQEHEA</sequence>
<dbReference type="InterPro" id="IPR050923">
    <property type="entry name" value="Cell_Proc_Reg/RNA_Proc"/>
</dbReference>
<protein>
    <recommendedName>
        <fullName evidence="3">FHA domain-containing protein</fullName>
    </recommendedName>
</protein>
<evidence type="ECO:0000256" key="1">
    <source>
        <dbReference type="ARBA" id="ARBA00022553"/>
    </source>
</evidence>
<feature type="domain" description="FHA" evidence="3">
    <location>
        <begin position="32"/>
        <end position="81"/>
    </location>
</feature>